<organism evidence="2 3">
    <name type="scientific">Aquimarina atlantica</name>
    <dbReference type="NCBI Taxonomy" id="1317122"/>
    <lineage>
        <taxon>Bacteria</taxon>
        <taxon>Pseudomonadati</taxon>
        <taxon>Bacteroidota</taxon>
        <taxon>Flavobacteriia</taxon>
        <taxon>Flavobacteriales</taxon>
        <taxon>Flavobacteriaceae</taxon>
        <taxon>Aquimarina</taxon>
    </lineage>
</organism>
<dbReference type="RefSeq" id="WP_034237793.1">
    <property type="nucleotide sequence ID" value="NZ_AQRA01000001.1"/>
</dbReference>
<sequence length="311" mass="36913">MKRGFYILILVYTIFLSCSNDDKLLEDKYVRGVRLTNNYAEKTNDDTFLRYILNDDYIITGVHKVKIKPSVSKKEDTILTKREKSPGKKAKEKRKRIKKKEIESDSIEIKYRRYHFIGLPQEVTNQIVTLPKREGFDRLIQQQEATLEILEEKLISREDIGGKVYKDIAIDYLVQIDNHLKFVEFYNERLYDAYLKLVIEAKQLDRSIEEEYNTVYGRINSSTVKDSIDIEKLVVLEKKYTSHKELLKTLLDWNLKLEDFQNSTDDFKILKDRNIAETFEMYKNKTSQKEVIHYLEIRLADLFHNTIQSAE</sequence>
<reference evidence="2 3" key="1">
    <citation type="submission" date="2014-04" db="EMBL/GenBank/DDBJ databases">
        <title>Aquimarina sp. 22II-S11-z7 Genome Sequencing.</title>
        <authorList>
            <person name="Lai Q."/>
        </authorList>
    </citation>
    <scope>NUCLEOTIDE SEQUENCE [LARGE SCALE GENOMIC DNA]</scope>
    <source>
        <strain evidence="2 3">22II-S11-z7</strain>
    </source>
</reference>
<keyword evidence="1" id="KW-0175">Coiled coil</keyword>
<dbReference type="PROSITE" id="PS51257">
    <property type="entry name" value="PROKAR_LIPOPROTEIN"/>
    <property type="match status" value="1"/>
</dbReference>
<name>A0A023C0F0_9FLAO</name>
<dbReference type="eggNOG" id="ENOG5032Z3R">
    <property type="taxonomic scope" value="Bacteria"/>
</dbReference>
<proteinExistence type="predicted"/>
<evidence type="ECO:0000313" key="3">
    <source>
        <dbReference type="Proteomes" id="UP000023541"/>
    </source>
</evidence>
<keyword evidence="3" id="KW-1185">Reference proteome</keyword>
<dbReference type="OrthoDB" id="1158479at2"/>
<dbReference type="EMBL" id="AQRA01000001">
    <property type="protein sequence ID" value="EZH75358.1"/>
    <property type="molecule type" value="Genomic_DNA"/>
</dbReference>
<gene>
    <name evidence="2" type="ORF">ATO12_00855</name>
</gene>
<evidence type="ECO:0000256" key="1">
    <source>
        <dbReference type="SAM" id="Coils"/>
    </source>
</evidence>
<feature type="coiled-coil region" evidence="1">
    <location>
        <begin position="90"/>
        <end position="160"/>
    </location>
</feature>
<comment type="caution">
    <text evidence="2">The sequence shown here is derived from an EMBL/GenBank/DDBJ whole genome shotgun (WGS) entry which is preliminary data.</text>
</comment>
<accession>A0A023C0F0</accession>
<protein>
    <recommendedName>
        <fullName evidence="4">Lipoprotein</fullName>
    </recommendedName>
</protein>
<dbReference type="Proteomes" id="UP000023541">
    <property type="component" value="Unassembled WGS sequence"/>
</dbReference>
<dbReference type="STRING" id="1317122.ATO12_00855"/>
<evidence type="ECO:0008006" key="4">
    <source>
        <dbReference type="Google" id="ProtNLM"/>
    </source>
</evidence>
<evidence type="ECO:0000313" key="2">
    <source>
        <dbReference type="EMBL" id="EZH75358.1"/>
    </source>
</evidence>
<dbReference type="AlphaFoldDB" id="A0A023C0F0"/>